<reference evidence="13" key="1">
    <citation type="submission" date="2012-12" db="EMBL/GenBank/DDBJ databases">
        <authorList>
            <person name="Hellsten U."/>
            <person name="Grimwood J."/>
            <person name="Chapman J.A."/>
            <person name="Shapiro H."/>
            <person name="Aerts A."/>
            <person name="Otillar R.P."/>
            <person name="Terry A.Y."/>
            <person name="Boore J.L."/>
            <person name="Simakov O."/>
            <person name="Marletaz F."/>
            <person name="Cho S.-J."/>
            <person name="Edsinger-Gonzales E."/>
            <person name="Havlak P."/>
            <person name="Kuo D.-H."/>
            <person name="Larsson T."/>
            <person name="Lv J."/>
            <person name="Arendt D."/>
            <person name="Savage R."/>
            <person name="Osoegawa K."/>
            <person name="de Jong P."/>
            <person name="Lindberg D.R."/>
            <person name="Seaver E.C."/>
            <person name="Weisblat D.A."/>
            <person name="Putnam N.H."/>
            <person name="Grigoriev I.V."/>
            <person name="Rokhsar D.S."/>
        </authorList>
    </citation>
    <scope>NUCLEOTIDE SEQUENCE</scope>
</reference>
<feature type="domain" description="G-protein coupled receptors family 1 profile" evidence="10">
    <location>
        <begin position="1"/>
        <end position="112"/>
    </location>
</feature>
<dbReference type="HOGENOM" id="CLU_1391617_0_0_1"/>
<evidence type="ECO:0000313" key="11">
    <source>
        <dbReference type="EMBL" id="ESN90546.1"/>
    </source>
</evidence>
<protein>
    <recommendedName>
        <fullName evidence="10">G-protein coupled receptors family 1 profile domain-containing protein</fullName>
    </recommendedName>
</protein>
<feature type="transmembrane region" description="Helical" evidence="9">
    <location>
        <begin position="52"/>
        <end position="70"/>
    </location>
</feature>
<dbReference type="InterPro" id="IPR017452">
    <property type="entry name" value="GPCR_Rhodpsn_7TM"/>
</dbReference>
<dbReference type="Pfam" id="PF00001">
    <property type="entry name" value="7tm_1"/>
    <property type="match status" value="1"/>
</dbReference>
<dbReference type="eggNOG" id="KOG3656">
    <property type="taxonomic scope" value="Eukaryota"/>
</dbReference>
<evidence type="ECO:0000256" key="7">
    <source>
        <dbReference type="ARBA" id="ARBA00023224"/>
    </source>
</evidence>
<dbReference type="GO" id="GO:0007186">
    <property type="term" value="P:G protein-coupled receptor signaling pathway"/>
    <property type="evidence" value="ECO:0000318"/>
    <property type="project" value="GO_Central"/>
</dbReference>
<dbReference type="OrthoDB" id="10036964at2759"/>
<dbReference type="GeneID" id="20211411"/>
<evidence type="ECO:0000256" key="8">
    <source>
        <dbReference type="SAM" id="MobiDB-lite"/>
    </source>
</evidence>
<evidence type="ECO:0000256" key="9">
    <source>
        <dbReference type="SAM" id="Phobius"/>
    </source>
</evidence>
<reference evidence="11 13" key="2">
    <citation type="journal article" date="2013" name="Nature">
        <title>Insights into bilaterian evolution from three spiralian genomes.</title>
        <authorList>
            <person name="Simakov O."/>
            <person name="Marletaz F."/>
            <person name="Cho S.J."/>
            <person name="Edsinger-Gonzales E."/>
            <person name="Havlak P."/>
            <person name="Hellsten U."/>
            <person name="Kuo D.H."/>
            <person name="Larsson T."/>
            <person name="Lv J."/>
            <person name="Arendt D."/>
            <person name="Savage R."/>
            <person name="Osoegawa K."/>
            <person name="de Jong P."/>
            <person name="Grimwood J."/>
            <person name="Chapman J.A."/>
            <person name="Shapiro H."/>
            <person name="Aerts A."/>
            <person name="Otillar R.P."/>
            <person name="Terry A.Y."/>
            <person name="Boore J.L."/>
            <person name="Grigoriev I.V."/>
            <person name="Lindberg D.R."/>
            <person name="Seaver E.C."/>
            <person name="Weisblat D.A."/>
            <person name="Putnam N.H."/>
            <person name="Rokhsar D.S."/>
        </authorList>
    </citation>
    <scope>NUCLEOTIDE SEQUENCE</scope>
</reference>
<name>T1FRG4_HELRO</name>
<evidence type="ECO:0000256" key="5">
    <source>
        <dbReference type="ARBA" id="ARBA00023136"/>
    </source>
</evidence>
<evidence type="ECO:0000256" key="4">
    <source>
        <dbReference type="ARBA" id="ARBA00023040"/>
    </source>
</evidence>
<proteinExistence type="predicted"/>
<organism evidence="12 13">
    <name type="scientific">Helobdella robusta</name>
    <name type="common">Californian leech</name>
    <dbReference type="NCBI Taxonomy" id="6412"/>
    <lineage>
        <taxon>Eukaryota</taxon>
        <taxon>Metazoa</taxon>
        <taxon>Spiralia</taxon>
        <taxon>Lophotrochozoa</taxon>
        <taxon>Annelida</taxon>
        <taxon>Clitellata</taxon>
        <taxon>Hirudinea</taxon>
        <taxon>Rhynchobdellida</taxon>
        <taxon>Glossiphoniidae</taxon>
        <taxon>Helobdella</taxon>
    </lineage>
</organism>
<evidence type="ECO:0000313" key="13">
    <source>
        <dbReference type="Proteomes" id="UP000015101"/>
    </source>
</evidence>
<dbReference type="CTD" id="20211411"/>
<keyword evidence="13" id="KW-1185">Reference proteome</keyword>
<keyword evidence="2 9" id="KW-0812">Transmembrane</keyword>
<dbReference type="Proteomes" id="UP000015101">
    <property type="component" value="Unassembled WGS sequence"/>
</dbReference>
<dbReference type="AlphaFoldDB" id="T1FRG4"/>
<evidence type="ECO:0000259" key="10">
    <source>
        <dbReference type="PROSITE" id="PS50262"/>
    </source>
</evidence>
<dbReference type="EnsemblMetazoa" id="HelroT189892">
    <property type="protein sequence ID" value="HelroP189892"/>
    <property type="gene ID" value="HelroG189892"/>
</dbReference>
<dbReference type="FunFam" id="1.20.1070.10:FF:000674">
    <property type="entry name" value="Uncharacterized protein"/>
    <property type="match status" value="1"/>
</dbReference>
<sequence>MSVTYVRIAMTLWSNNIPSENGSMPTDPALSGSSSSGSNNQMTNQVMARRNVAKMLIVVVIAFAVCYMPIHCANFLRYLKVGIEEHPELMSGLWFIAHWLCYFNSAVNPIIYNFMSAKFRMEFAETCRICCCCTSSCPIRLSNRGMNTVRNQSLNSLKYTVNNTQVDQFTLSTFNTDDGKKKLCQRSILRNAHPLQ</sequence>
<keyword evidence="6" id="KW-0675">Receptor</keyword>
<dbReference type="KEGG" id="hro:HELRODRAFT_189892"/>
<evidence type="ECO:0000256" key="6">
    <source>
        <dbReference type="ARBA" id="ARBA00023170"/>
    </source>
</evidence>
<dbReference type="PANTHER" id="PTHR45695">
    <property type="entry name" value="LEUCOKININ RECEPTOR-RELATED"/>
    <property type="match status" value="1"/>
</dbReference>
<evidence type="ECO:0000256" key="3">
    <source>
        <dbReference type="ARBA" id="ARBA00022989"/>
    </source>
</evidence>
<dbReference type="OMA" id="NSMRENE"/>
<keyword evidence="4" id="KW-0297">G-protein coupled receptor</keyword>
<evidence type="ECO:0000313" key="12">
    <source>
        <dbReference type="EnsemblMetazoa" id="HelroP189892"/>
    </source>
</evidence>
<dbReference type="SUPFAM" id="SSF81321">
    <property type="entry name" value="Family A G protein-coupled receptor-like"/>
    <property type="match status" value="1"/>
</dbReference>
<dbReference type="EMBL" id="KB097753">
    <property type="protein sequence ID" value="ESN90546.1"/>
    <property type="molecule type" value="Genomic_DNA"/>
</dbReference>
<evidence type="ECO:0000256" key="1">
    <source>
        <dbReference type="ARBA" id="ARBA00004141"/>
    </source>
</evidence>
<dbReference type="PRINTS" id="PR00237">
    <property type="entry name" value="GPCRRHODOPSN"/>
</dbReference>
<dbReference type="PANTHER" id="PTHR45695:SF15">
    <property type="entry name" value="OPSIN RH2"/>
    <property type="match status" value="1"/>
</dbReference>
<dbReference type="RefSeq" id="XP_009031455.1">
    <property type="nucleotide sequence ID" value="XM_009033207.1"/>
</dbReference>
<keyword evidence="7" id="KW-0807">Transducer</keyword>
<dbReference type="Gene3D" id="1.20.1070.10">
    <property type="entry name" value="Rhodopsin 7-helix transmembrane proteins"/>
    <property type="match status" value="1"/>
</dbReference>
<feature type="region of interest" description="Disordered" evidence="8">
    <location>
        <begin position="19"/>
        <end position="40"/>
    </location>
</feature>
<dbReference type="GO" id="GO:0005886">
    <property type="term" value="C:plasma membrane"/>
    <property type="evidence" value="ECO:0000318"/>
    <property type="project" value="GO_Central"/>
</dbReference>
<dbReference type="STRING" id="6412.T1FRG4"/>
<dbReference type="InterPro" id="IPR000276">
    <property type="entry name" value="GPCR_Rhodpsn"/>
</dbReference>
<dbReference type="EMBL" id="AMQM01002285">
    <property type="status" value="NOT_ANNOTATED_CDS"/>
    <property type="molecule type" value="Genomic_DNA"/>
</dbReference>
<dbReference type="InParanoid" id="T1FRG4"/>
<dbReference type="PROSITE" id="PS50262">
    <property type="entry name" value="G_PROTEIN_RECEP_F1_2"/>
    <property type="match status" value="1"/>
</dbReference>
<reference evidence="12" key="3">
    <citation type="submission" date="2015-06" db="UniProtKB">
        <authorList>
            <consortium name="EnsemblMetazoa"/>
        </authorList>
    </citation>
    <scope>IDENTIFICATION</scope>
</reference>
<accession>T1FRG4</accession>
<keyword evidence="3 9" id="KW-1133">Transmembrane helix</keyword>
<keyword evidence="5 9" id="KW-0472">Membrane</keyword>
<evidence type="ECO:0000256" key="2">
    <source>
        <dbReference type="ARBA" id="ARBA00022692"/>
    </source>
</evidence>
<dbReference type="GO" id="GO:0004930">
    <property type="term" value="F:G protein-coupled receptor activity"/>
    <property type="evidence" value="ECO:0000318"/>
    <property type="project" value="GO_Central"/>
</dbReference>
<feature type="transmembrane region" description="Helical" evidence="9">
    <location>
        <begin position="90"/>
        <end position="111"/>
    </location>
</feature>
<gene>
    <name evidence="12" type="primary">20211411</name>
    <name evidence="11" type="ORF">HELRODRAFT_189892</name>
</gene>
<comment type="subcellular location">
    <subcellularLocation>
        <location evidence="1">Membrane</location>
        <topology evidence="1">Multi-pass membrane protein</topology>
    </subcellularLocation>
</comment>